<accession>A0ACC1BJY2</accession>
<protein>
    <submittedName>
        <fullName evidence="1">Uncharacterized protein</fullName>
    </submittedName>
</protein>
<gene>
    <name evidence="1" type="ORF">Patl1_20500</name>
</gene>
<sequence>MVKVLLQSTIAFASSSRWWYISHPSKRCRFISTIKMSTEAYKFGPYKIDAKEVFYSTNLSFAMVNLRPVVPVDLTYVHVLIVPKREVKRLVDLTADETSDLWLMAQKVGKQLESYHKASSLTFTIQALPSVLKLGQCNCMIFLRMEAHVQCMSSYSISQPSVAVDGPEAGQTVPHVHIHILPRKSGDFERNDEIYDAIDGKEKELQQKLDLDKERKDRGFEEMAQEADKFRSLFV</sequence>
<proteinExistence type="predicted"/>
<reference evidence="2" key="1">
    <citation type="journal article" date="2023" name="G3 (Bethesda)">
        <title>Genome assembly and association tests identify interacting loci associated with vigor, precocity, and sex in interspecific pistachio rootstocks.</title>
        <authorList>
            <person name="Palmer W."/>
            <person name="Jacygrad E."/>
            <person name="Sagayaradj S."/>
            <person name="Cavanaugh K."/>
            <person name="Han R."/>
            <person name="Bertier L."/>
            <person name="Beede B."/>
            <person name="Kafkas S."/>
            <person name="Golino D."/>
            <person name="Preece J."/>
            <person name="Michelmore R."/>
        </authorList>
    </citation>
    <scope>NUCLEOTIDE SEQUENCE [LARGE SCALE GENOMIC DNA]</scope>
</reference>
<keyword evidence="2" id="KW-1185">Reference proteome</keyword>
<dbReference type="Proteomes" id="UP001164250">
    <property type="component" value="Chromosome 4"/>
</dbReference>
<dbReference type="EMBL" id="CM047900">
    <property type="protein sequence ID" value="KAJ0099243.1"/>
    <property type="molecule type" value="Genomic_DNA"/>
</dbReference>
<name>A0ACC1BJY2_9ROSI</name>
<evidence type="ECO:0000313" key="1">
    <source>
        <dbReference type="EMBL" id="KAJ0099243.1"/>
    </source>
</evidence>
<organism evidence="1 2">
    <name type="scientific">Pistacia atlantica</name>
    <dbReference type="NCBI Taxonomy" id="434234"/>
    <lineage>
        <taxon>Eukaryota</taxon>
        <taxon>Viridiplantae</taxon>
        <taxon>Streptophyta</taxon>
        <taxon>Embryophyta</taxon>
        <taxon>Tracheophyta</taxon>
        <taxon>Spermatophyta</taxon>
        <taxon>Magnoliopsida</taxon>
        <taxon>eudicotyledons</taxon>
        <taxon>Gunneridae</taxon>
        <taxon>Pentapetalae</taxon>
        <taxon>rosids</taxon>
        <taxon>malvids</taxon>
        <taxon>Sapindales</taxon>
        <taxon>Anacardiaceae</taxon>
        <taxon>Pistacia</taxon>
    </lineage>
</organism>
<comment type="caution">
    <text evidence="1">The sequence shown here is derived from an EMBL/GenBank/DDBJ whole genome shotgun (WGS) entry which is preliminary data.</text>
</comment>
<evidence type="ECO:0000313" key="2">
    <source>
        <dbReference type="Proteomes" id="UP001164250"/>
    </source>
</evidence>